<reference evidence="10 11" key="1">
    <citation type="submission" date="2019-11" db="EMBL/GenBank/DDBJ databases">
        <title>Comparative genomics of hydrocarbon-degrading Desulfosarcina strains.</title>
        <authorList>
            <person name="Watanabe M."/>
            <person name="Kojima H."/>
            <person name="Fukui M."/>
        </authorList>
    </citation>
    <scope>NUCLEOTIDE SEQUENCE [LARGE SCALE GENOMIC DNA]</scope>
    <source>
        <strain evidence="10 11">PL12</strain>
    </source>
</reference>
<dbReference type="CDD" id="cd10839">
    <property type="entry name" value="cpPDZ1_DegP-like"/>
    <property type="match status" value="1"/>
</dbReference>
<dbReference type="RefSeq" id="WP_155315643.1">
    <property type="nucleotide sequence ID" value="NZ_AP021874.1"/>
</dbReference>
<feature type="active site" description="Charge relay system" evidence="7">
    <location>
        <position position="153"/>
    </location>
</feature>
<dbReference type="InterPro" id="IPR009003">
    <property type="entry name" value="Peptidase_S1_PA"/>
</dbReference>
<dbReference type="Gene3D" id="2.40.10.120">
    <property type="match status" value="1"/>
</dbReference>
<evidence type="ECO:0000259" key="9">
    <source>
        <dbReference type="PROSITE" id="PS50106"/>
    </source>
</evidence>
<protein>
    <submittedName>
        <fullName evidence="10">Peptidase</fullName>
    </submittedName>
</protein>
<evidence type="ECO:0000313" key="11">
    <source>
        <dbReference type="Proteomes" id="UP000427906"/>
    </source>
</evidence>
<dbReference type="OrthoDB" id="9758917at2"/>
<dbReference type="GO" id="GO:0006508">
    <property type="term" value="P:proteolysis"/>
    <property type="evidence" value="ECO:0007669"/>
    <property type="project" value="UniProtKB-KW"/>
</dbReference>
<keyword evidence="5" id="KW-0378">Hydrolase</keyword>
<keyword evidence="11" id="KW-1185">Reference proteome</keyword>
<comment type="similarity">
    <text evidence="1">Belongs to the peptidase S1C family.</text>
</comment>
<evidence type="ECO:0000256" key="6">
    <source>
        <dbReference type="ARBA" id="ARBA00022825"/>
    </source>
</evidence>
<dbReference type="PRINTS" id="PR00834">
    <property type="entry name" value="PROTEASES2C"/>
</dbReference>
<gene>
    <name evidence="10" type="primary">degP_1</name>
    <name evidence="10" type="ORF">DSCA_13060</name>
</gene>
<dbReference type="EMBL" id="AP021874">
    <property type="protein sequence ID" value="BBO67376.1"/>
    <property type="molecule type" value="Genomic_DNA"/>
</dbReference>
<keyword evidence="6" id="KW-0720">Serine protease</keyword>
<dbReference type="KEGG" id="dalk:DSCA_13060"/>
<feature type="active site" description="Charge relay system" evidence="7">
    <location>
        <position position="123"/>
    </location>
</feature>
<dbReference type="InterPro" id="IPR001940">
    <property type="entry name" value="Peptidase_S1C"/>
</dbReference>
<dbReference type="InterPro" id="IPR001478">
    <property type="entry name" value="PDZ"/>
</dbReference>
<evidence type="ECO:0000256" key="3">
    <source>
        <dbReference type="ARBA" id="ARBA00022729"/>
    </source>
</evidence>
<feature type="binding site" evidence="8">
    <location>
        <position position="123"/>
    </location>
    <ligand>
        <name>substrate</name>
    </ligand>
</feature>
<name>A0A5K7YED3_9BACT</name>
<keyword evidence="2" id="KW-0645">Protease</keyword>
<evidence type="ECO:0000256" key="8">
    <source>
        <dbReference type="PIRSR" id="PIRSR611782-2"/>
    </source>
</evidence>
<dbReference type="SUPFAM" id="SSF50156">
    <property type="entry name" value="PDZ domain-like"/>
    <property type="match status" value="2"/>
</dbReference>
<dbReference type="Pfam" id="PF13365">
    <property type="entry name" value="Trypsin_2"/>
    <property type="match status" value="1"/>
</dbReference>
<feature type="binding site" evidence="8">
    <location>
        <begin position="225"/>
        <end position="227"/>
    </location>
    <ligand>
        <name>substrate</name>
    </ligand>
</feature>
<keyword evidence="4" id="KW-0677">Repeat</keyword>
<keyword evidence="3" id="KW-0732">Signal</keyword>
<dbReference type="NCBIfam" id="TIGR02037">
    <property type="entry name" value="degP_htrA_DO"/>
    <property type="match status" value="1"/>
</dbReference>
<evidence type="ECO:0000256" key="2">
    <source>
        <dbReference type="ARBA" id="ARBA00022670"/>
    </source>
</evidence>
<sequence length="480" mass="51716">MIEIKKAVQTFFLFLGVLGAAALISTGTPGTRTAYAFSAPESFSELAEAARPGVVNIRTVKTIKGGSPVFRHFFGNPFGGKQNPFDEFFGPFQGDGHQRDFKQRSLGSGFIIDGDGFIVTNNHVIEDADQIKVILSDDKEFDAEMVGRDPKTDLALIRIKGAKNLKPLELGNSERLKVGTWVVAIGSPFGLEQTVTAGIVSAKGRIIGSGPYDDFIQTDASINPGNSGGPLLNMDGEVVGINTAIIASGQGIGFAIPINMAKGIIDQLKDNGEVTRGWLGVGIQDLTPELAEYYDLKAEKGVLVTQVFEGDPADNAGVKVNDIILSVDGKSVSTGRELSAKIANTPVGSKTRLELIRDGREKSLTVTLAKRDDDEKIVASRSRGNDELGIEVTDLDSDIARRFGIDAKENGVLVTDVKDESLAQAADLRPGDIIKEINRNAVKDRKGFVRLMKKNDDSDTVQLLVKRRNAGYLVLKIERE</sequence>
<feature type="binding site" evidence="8">
    <location>
        <position position="153"/>
    </location>
    <ligand>
        <name>substrate</name>
    </ligand>
</feature>
<feature type="domain" description="PDZ" evidence="9">
    <location>
        <begin position="264"/>
        <end position="359"/>
    </location>
</feature>
<dbReference type="PANTHER" id="PTHR22939">
    <property type="entry name" value="SERINE PROTEASE FAMILY S1C HTRA-RELATED"/>
    <property type="match status" value="1"/>
</dbReference>
<dbReference type="PROSITE" id="PS50106">
    <property type="entry name" value="PDZ"/>
    <property type="match status" value="2"/>
</dbReference>
<feature type="active site" description="Charge relay system" evidence="7">
    <location>
        <position position="227"/>
    </location>
</feature>
<accession>A0A5K7YED3</accession>
<evidence type="ECO:0000256" key="1">
    <source>
        <dbReference type="ARBA" id="ARBA00010541"/>
    </source>
</evidence>
<dbReference type="AlphaFoldDB" id="A0A5K7YED3"/>
<dbReference type="SMART" id="SM00228">
    <property type="entry name" value="PDZ"/>
    <property type="match status" value="2"/>
</dbReference>
<feature type="binding site" evidence="8">
    <location>
        <begin position="243"/>
        <end position="247"/>
    </location>
    <ligand>
        <name>substrate</name>
    </ligand>
</feature>
<feature type="domain" description="PDZ" evidence="9">
    <location>
        <begin position="365"/>
        <end position="444"/>
    </location>
</feature>
<dbReference type="Gene3D" id="2.30.42.10">
    <property type="match status" value="2"/>
</dbReference>
<organism evidence="10 11">
    <name type="scientific">Desulfosarcina alkanivorans</name>
    <dbReference type="NCBI Taxonomy" id="571177"/>
    <lineage>
        <taxon>Bacteria</taxon>
        <taxon>Pseudomonadati</taxon>
        <taxon>Thermodesulfobacteriota</taxon>
        <taxon>Desulfobacteria</taxon>
        <taxon>Desulfobacterales</taxon>
        <taxon>Desulfosarcinaceae</taxon>
        <taxon>Desulfosarcina</taxon>
    </lineage>
</organism>
<evidence type="ECO:0000256" key="5">
    <source>
        <dbReference type="ARBA" id="ARBA00022801"/>
    </source>
</evidence>
<dbReference type="InterPro" id="IPR011782">
    <property type="entry name" value="Pept_S1C_Do"/>
</dbReference>
<dbReference type="Proteomes" id="UP000427906">
    <property type="component" value="Chromosome"/>
</dbReference>
<evidence type="ECO:0000313" key="10">
    <source>
        <dbReference type="EMBL" id="BBO67376.1"/>
    </source>
</evidence>
<dbReference type="SUPFAM" id="SSF50494">
    <property type="entry name" value="Trypsin-like serine proteases"/>
    <property type="match status" value="1"/>
</dbReference>
<dbReference type="InterPro" id="IPR036034">
    <property type="entry name" value="PDZ_sf"/>
</dbReference>
<evidence type="ECO:0000256" key="7">
    <source>
        <dbReference type="PIRSR" id="PIRSR611782-1"/>
    </source>
</evidence>
<dbReference type="PANTHER" id="PTHR22939:SF129">
    <property type="entry name" value="SERINE PROTEASE HTRA2, MITOCHONDRIAL"/>
    <property type="match status" value="1"/>
</dbReference>
<dbReference type="GO" id="GO:0004252">
    <property type="term" value="F:serine-type endopeptidase activity"/>
    <property type="evidence" value="ECO:0007669"/>
    <property type="project" value="InterPro"/>
</dbReference>
<dbReference type="Pfam" id="PF13180">
    <property type="entry name" value="PDZ_2"/>
    <property type="match status" value="2"/>
</dbReference>
<proteinExistence type="inferred from homology"/>
<evidence type="ECO:0000256" key="4">
    <source>
        <dbReference type="ARBA" id="ARBA00022737"/>
    </source>
</evidence>